<organism evidence="3 4">
    <name type="scientific">Pseudobacteroides cellulosolvens ATCC 35603 = DSM 2933</name>
    <dbReference type="NCBI Taxonomy" id="398512"/>
    <lineage>
        <taxon>Bacteria</taxon>
        <taxon>Bacillati</taxon>
        <taxon>Bacillota</taxon>
        <taxon>Clostridia</taxon>
        <taxon>Eubacteriales</taxon>
        <taxon>Oscillospiraceae</taxon>
        <taxon>Pseudobacteroides</taxon>
    </lineage>
</organism>
<evidence type="ECO:0000259" key="1">
    <source>
        <dbReference type="Pfam" id="PF00675"/>
    </source>
</evidence>
<dbReference type="InterPro" id="IPR011249">
    <property type="entry name" value="Metalloenz_LuxS/M16"/>
</dbReference>
<dbReference type="eggNOG" id="COG0612">
    <property type="taxonomic scope" value="Bacteria"/>
</dbReference>
<name>A0A0L6JHI0_9FIRM</name>
<dbReference type="Gene3D" id="3.30.830.10">
    <property type="entry name" value="Metalloenzyme, LuxS/M16 peptidase-like"/>
    <property type="match status" value="2"/>
</dbReference>
<dbReference type="NCBIfam" id="NF047421">
    <property type="entry name" value="YfmH_fam"/>
    <property type="match status" value="1"/>
</dbReference>
<dbReference type="PANTHER" id="PTHR11851:SF134">
    <property type="entry name" value="ZINC-DEPENDENT PROTEASE"/>
    <property type="match status" value="1"/>
</dbReference>
<feature type="domain" description="Peptidase M16 C-terminal" evidence="2">
    <location>
        <begin position="183"/>
        <end position="363"/>
    </location>
</feature>
<evidence type="ECO:0000259" key="2">
    <source>
        <dbReference type="Pfam" id="PF05193"/>
    </source>
</evidence>
<dbReference type="InterPro" id="IPR011765">
    <property type="entry name" value="Pept_M16_N"/>
</dbReference>
<evidence type="ECO:0000313" key="3">
    <source>
        <dbReference type="EMBL" id="KNY24932.1"/>
    </source>
</evidence>
<dbReference type="PATRIC" id="fig|398512.5.peg.200"/>
<dbReference type="Proteomes" id="UP000036923">
    <property type="component" value="Unassembled WGS sequence"/>
</dbReference>
<feature type="domain" description="Peptidase M16 N-terminal" evidence="1">
    <location>
        <begin position="61"/>
        <end position="177"/>
    </location>
</feature>
<dbReference type="AlphaFoldDB" id="A0A0L6JHI0"/>
<sequence length="430" mass="49655">MEIKKVKYSKINEELYIYEHESGLKAFVIPKKGYSKKHASFATYYGSINNKFIAPYENDETSVPDGIAHFLEHKLFEQKDGSVMDKFSMTGASPNAYTSFTHTVYLFSCTDKFDENFDMLLDYVQNPYITEESVEKEKGIIGQEIRMYDDDPNWRAFFNLLGAFYKDHPVRIDIAGTVESISKINRSNLMKCYDTFYHPSNMVIVVVGDVDPQKTLKKVADGIKSTEHKPEIKRIFPESHKGINKDYVEQNLSVSIPIFQMGFKDELHGEKGFDSLKREVVMKLLLEMIMGRSSSLYNELYEEGLINSSFDSDYTIEEDYAFSMFGGESTEPLTVKNKILQEIKATKEKGLDKRNFDRIKNAMKGRFIKQLNSVEKISHLFIPAYFKGATMFDYFEVYDKITFEDAVDVFLKHFDEENFALSVIKPIKGD</sequence>
<comment type="caution">
    <text evidence="3">The sequence shown here is derived from an EMBL/GenBank/DDBJ whole genome shotgun (WGS) entry which is preliminary data.</text>
</comment>
<gene>
    <name evidence="3" type="ORF">Bccel_0189</name>
</gene>
<dbReference type="InterPro" id="IPR007863">
    <property type="entry name" value="Peptidase_M16_C"/>
</dbReference>
<dbReference type="Pfam" id="PF05193">
    <property type="entry name" value="Peptidase_M16_C"/>
    <property type="match status" value="1"/>
</dbReference>
<keyword evidence="4" id="KW-1185">Reference proteome</keyword>
<evidence type="ECO:0000313" key="4">
    <source>
        <dbReference type="Proteomes" id="UP000036923"/>
    </source>
</evidence>
<dbReference type="InterPro" id="IPR050361">
    <property type="entry name" value="MPP/UQCRC_Complex"/>
</dbReference>
<proteinExistence type="predicted"/>
<dbReference type="STRING" id="398512.Bccel_0189"/>
<dbReference type="EMBL" id="LGTC01000001">
    <property type="protein sequence ID" value="KNY24932.1"/>
    <property type="molecule type" value="Genomic_DNA"/>
</dbReference>
<dbReference type="Pfam" id="PF00675">
    <property type="entry name" value="Peptidase_M16"/>
    <property type="match status" value="1"/>
</dbReference>
<dbReference type="SUPFAM" id="SSF63411">
    <property type="entry name" value="LuxS/MPP-like metallohydrolase"/>
    <property type="match status" value="2"/>
</dbReference>
<reference evidence="4" key="1">
    <citation type="submission" date="2015-07" db="EMBL/GenBank/DDBJ databases">
        <title>Near-Complete Genome Sequence of the Cellulolytic Bacterium Bacteroides (Pseudobacteroides) cellulosolvens ATCC 35603.</title>
        <authorList>
            <person name="Dassa B."/>
            <person name="Utturkar S.M."/>
            <person name="Klingeman D.M."/>
            <person name="Hurt R.A."/>
            <person name="Keller M."/>
            <person name="Xu J."/>
            <person name="Reddy Y.H.K."/>
            <person name="Borovok I."/>
            <person name="Grinberg I.R."/>
            <person name="Lamed R."/>
            <person name="Zhivin O."/>
            <person name="Bayer E.A."/>
            <person name="Brown S.D."/>
        </authorList>
    </citation>
    <scope>NUCLEOTIDE SEQUENCE [LARGE SCALE GENOMIC DNA]</scope>
    <source>
        <strain evidence="4">DSM 2933</strain>
    </source>
</reference>
<dbReference type="RefSeq" id="WP_036939611.1">
    <property type="nucleotide sequence ID" value="NZ_JQKC01000009.1"/>
</dbReference>
<protein>
    <submittedName>
        <fullName evidence="3">Peptidase M16 domain protein</fullName>
    </submittedName>
</protein>
<dbReference type="PANTHER" id="PTHR11851">
    <property type="entry name" value="METALLOPROTEASE"/>
    <property type="match status" value="1"/>
</dbReference>
<accession>A0A0L6JHI0</accession>
<dbReference type="GO" id="GO:0046872">
    <property type="term" value="F:metal ion binding"/>
    <property type="evidence" value="ECO:0007669"/>
    <property type="project" value="InterPro"/>
</dbReference>